<accession>A0AAD9I2I8</accession>
<evidence type="ECO:0000256" key="1">
    <source>
        <dbReference type="ARBA" id="ARBA00004141"/>
    </source>
</evidence>
<gene>
    <name evidence="8" type="ORF">P8C59_004563</name>
</gene>
<comment type="similarity">
    <text evidence="5">Belongs to the major facilitator superfamily. CAR1 family.</text>
</comment>
<feature type="transmembrane region" description="Helical" evidence="6">
    <location>
        <begin position="124"/>
        <end position="142"/>
    </location>
</feature>
<evidence type="ECO:0000313" key="9">
    <source>
        <dbReference type="Proteomes" id="UP001217918"/>
    </source>
</evidence>
<evidence type="ECO:0000256" key="4">
    <source>
        <dbReference type="ARBA" id="ARBA00023136"/>
    </source>
</evidence>
<dbReference type="EMBL" id="JAQQPM010000003">
    <property type="protein sequence ID" value="KAK2070028.1"/>
    <property type="molecule type" value="Genomic_DNA"/>
</dbReference>
<feature type="transmembrane region" description="Helical" evidence="6">
    <location>
        <begin position="426"/>
        <end position="448"/>
    </location>
</feature>
<dbReference type="Pfam" id="PF07690">
    <property type="entry name" value="MFS_1"/>
    <property type="match status" value="1"/>
</dbReference>
<feature type="transmembrane region" description="Helical" evidence="6">
    <location>
        <begin position="396"/>
        <end position="419"/>
    </location>
</feature>
<organism evidence="8 9">
    <name type="scientific">Phyllachora maydis</name>
    <dbReference type="NCBI Taxonomy" id="1825666"/>
    <lineage>
        <taxon>Eukaryota</taxon>
        <taxon>Fungi</taxon>
        <taxon>Dikarya</taxon>
        <taxon>Ascomycota</taxon>
        <taxon>Pezizomycotina</taxon>
        <taxon>Sordariomycetes</taxon>
        <taxon>Sordariomycetidae</taxon>
        <taxon>Phyllachorales</taxon>
        <taxon>Phyllachoraceae</taxon>
        <taxon>Phyllachora</taxon>
    </lineage>
</organism>
<keyword evidence="4 6" id="KW-0472">Membrane</keyword>
<dbReference type="PANTHER" id="PTHR23502">
    <property type="entry name" value="MAJOR FACILITATOR SUPERFAMILY"/>
    <property type="match status" value="1"/>
</dbReference>
<dbReference type="Proteomes" id="UP001217918">
    <property type="component" value="Unassembled WGS sequence"/>
</dbReference>
<evidence type="ECO:0000256" key="5">
    <source>
        <dbReference type="ARBA" id="ARBA00038347"/>
    </source>
</evidence>
<comment type="subcellular location">
    <subcellularLocation>
        <location evidence="1">Membrane</location>
        <topology evidence="1">Multi-pass membrane protein</topology>
    </subcellularLocation>
</comment>
<dbReference type="PROSITE" id="PS50850">
    <property type="entry name" value="MFS"/>
    <property type="match status" value="1"/>
</dbReference>
<dbReference type="FunFam" id="1.20.1250.20:FF:000509">
    <property type="entry name" value="MFS general substrate transporter"/>
    <property type="match status" value="1"/>
</dbReference>
<feature type="transmembrane region" description="Helical" evidence="6">
    <location>
        <begin position="370"/>
        <end position="390"/>
    </location>
</feature>
<sequence>MAADGETQPLLLNAAAASAPSEPVAAVTRKNLVDFDPQGDPEDPMNWPVAYKWSIVSLLACMNFTVTFTCIAVVPIAGHIVRDLDGGQASNSASVLLVTIWELGEAAGPFVMAPASEVLGRAPVLNAANACFVGAVVLAALARSSALLIAARFLTGLAVASNVLNPAIIGDLFPPARRGSPMSLVSVAPLLGGAVGPAISGALAEWRGWRSVLWLAALLAVACAVLLFTCLRETYKVPILRRRAARLRQETGNAALTTAFEMDGADAATGRSALWDSALRPMVVFASSGVLQTMSLFGSVLYTVFYIFSTSLPGILQENYHLTPAQIGASFVSFSIGSLMSVVACNGLLDRAYARLSTRNKGVGQPEFRLPFVLVGGLLLPLGLALYGWIAQERVHVGLLLLSVGFMGSMLMFGILPLMTYVVDAFGLYSASAMTVLIVTRCLASTFLPLATAPLTESLGYGWGFTVQAAVVLALVPIPILVLRYGASLHTVAQWLNGAMRRATYQKEIDPVAETSDIPGDGRGK</sequence>
<dbReference type="InterPro" id="IPR011701">
    <property type="entry name" value="MFS"/>
</dbReference>
<dbReference type="GO" id="GO:0016020">
    <property type="term" value="C:membrane"/>
    <property type="evidence" value="ECO:0007669"/>
    <property type="project" value="UniProtKB-SubCell"/>
</dbReference>
<dbReference type="Gene3D" id="1.20.1250.20">
    <property type="entry name" value="MFS general substrate transporter like domains"/>
    <property type="match status" value="1"/>
</dbReference>
<feature type="transmembrane region" description="Helical" evidence="6">
    <location>
        <begin position="460"/>
        <end position="483"/>
    </location>
</feature>
<reference evidence="8" key="1">
    <citation type="journal article" date="2023" name="Mol. Plant Microbe Interact.">
        <title>Elucidating the Obligate Nature and Biological Capacity of an Invasive Fungal Corn Pathogen.</title>
        <authorList>
            <person name="MacCready J.S."/>
            <person name="Roggenkamp E.M."/>
            <person name="Gdanetz K."/>
            <person name="Chilvers M.I."/>
        </authorList>
    </citation>
    <scope>NUCLEOTIDE SEQUENCE</scope>
    <source>
        <strain evidence="8">PM02</strain>
    </source>
</reference>
<keyword evidence="3 6" id="KW-1133">Transmembrane helix</keyword>
<feature type="domain" description="Major facilitator superfamily (MFS) profile" evidence="7">
    <location>
        <begin position="55"/>
        <end position="487"/>
    </location>
</feature>
<comment type="caution">
    <text evidence="8">The sequence shown here is derived from an EMBL/GenBank/DDBJ whole genome shotgun (WGS) entry which is preliminary data.</text>
</comment>
<keyword evidence="9" id="KW-1185">Reference proteome</keyword>
<dbReference type="GO" id="GO:0022857">
    <property type="term" value="F:transmembrane transporter activity"/>
    <property type="evidence" value="ECO:0007669"/>
    <property type="project" value="InterPro"/>
</dbReference>
<dbReference type="InterPro" id="IPR020846">
    <property type="entry name" value="MFS_dom"/>
</dbReference>
<feature type="transmembrane region" description="Helical" evidence="6">
    <location>
        <begin position="283"/>
        <end position="307"/>
    </location>
</feature>
<proteinExistence type="inferred from homology"/>
<keyword evidence="2 6" id="KW-0812">Transmembrane</keyword>
<feature type="transmembrane region" description="Helical" evidence="6">
    <location>
        <begin position="148"/>
        <end position="169"/>
    </location>
</feature>
<dbReference type="InterPro" id="IPR036259">
    <property type="entry name" value="MFS_trans_sf"/>
</dbReference>
<evidence type="ECO:0000256" key="6">
    <source>
        <dbReference type="SAM" id="Phobius"/>
    </source>
</evidence>
<evidence type="ECO:0000259" key="7">
    <source>
        <dbReference type="PROSITE" id="PS50850"/>
    </source>
</evidence>
<dbReference type="PANTHER" id="PTHR23502:SF163">
    <property type="entry name" value="MAJOR FACILITATOR SUPERFAMILY (MFS) PROFILE DOMAIN-CONTAINING PROTEIN"/>
    <property type="match status" value="1"/>
</dbReference>
<evidence type="ECO:0000313" key="8">
    <source>
        <dbReference type="EMBL" id="KAK2070028.1"/>
    </source>
</evidence>
<dbReference type="SUPFAM" id="SSF103473">
    <property type="entry name" value="MFS general substrate transporter"/>
    <property type="match status" value="1"/>
</dbReference>
<feature type="transmembrane region" description="Helical" evidence="6">
    <location>
        <begin position="55"/>
        <end position="81"/>
    </location>
</feature>
<evidence type="ECO:0000256" key="3">
    <source>
        <dbReference type="ARBA" id="ARBA00022989"/>
    </source>
</evidence>
<name>A0AAD9I2I8_9PEZI</name>
<dbReference type="AlphaFoldDB" id="A0AAD9I2I8"/>
<protein>
    <recommendedName>
        <fullName evidence="7">Major facilitator superfamily (MFS) profile domain-containing protein</fullName>
    </recommendedName>
</protein>
<feature type="transmembrane region" description="Helical" evidence="6">
    <location>
        <begin position="327"/>
        <end position="349"/>
    </location>
</feature>
<evidence type="ECO:0000256" key="2">
    <source>
        <dbReference type="ARBA" id="ARBA00022692"/>
    </source>
</evidence>
<feature type="transmembrane region" description="Helical" evidence="6">
    <location>
        <begin position="212"/>
        <end position="231"/>
    </location>
</feature>